<gene>
    <name evidence="1" type="ORF">SAMN05421811_12116</name>
</gene>
<dbReference type="Proteomes" id="UP000199361">
    <property type="component" value="Unassembled WGS sequence"/>
</dbReference>
<evidence type="ECO:0000313" key="2">
    <source>
        <dbReference type="Proteomes" id="UP000199361"/>
    </source>
</evidence>
<keyword evidence="2" id="KW-1185">Reference proteome</keyword>
<evidence type="ECO:0000313" key="1">
    <source>
        <dbReference type="EMBL" id="SEU43131.1"/>
    </source>
</evidence>
<protein>
    <submittedName>
        <fullName evidence="1">Uncharacterized protein</fullName>
    </submittedName>
</protein>
<name>A0A1I0LQH4_9ACTN</name>
<accession>A0A1I0LQH4</accession>
<dbReference type="RefSeq" id="WP_218156158.1">
    <property type="nucleotide sequence ID" value="NZ_FOHX01000021.1"/>
</dbReference>
<dbReference type="STRING" id="568860.SAMN05421811_12116"/>
<proteinExistence type="predicted"/>
<dbReference type="AlphaFoldDB" id="A0A1I0LQH4"/>
<sequence length="38" mass="4349">MELNIDALDMLPAGQESDLYPCVMTWLCDWTCYATFTS</sequence>
<dbReference type="EMBL" id="FOHX01000021">
    <property type="protein sequence ID" value="SEU43131.1"/>
    <property type="molecule type" value="Genomic_DNA"/>
</dbReference>
<organism evidence="1 2">
    <name type="scientific">Nonomuraea wenchangensis</name>
    <dbReference type="NCBI Taxonomy" id="568860"/>
    <lineage>
        <taxon>Bacteria</taxon>
        <taxon>Bacillati</taxon>
        <taxon>Actinomycetota</taxon>
        <taxon>Actinomycetes</taxon>
        <taxon>Streptosporangiales</taxon>
        <taxon>Streptosporangiaceae</taxon>
        <taxon>Nonomuraea</taxon>
    </lineage>
</organism>
<dbReference type="NCBIfam" id="NF038157">
    <property type="entry name" value="lanti_ALQxL"/>
    <property type="match status" value="1"/>
</dbReference>
<reference evidence="1 2" key="1">
    <citation type="submission" date="2016-10" db="EMBL/GenBank/DDBJ databases">
        <authorList>
            <person name="de Groot N.N."/>
        </authorList>
    </citation>
    <scope>NUCLEOTIDE SEQUENCE [LARGE SCALE GENOMIC DNA]</scope>
    <source>
        <strain evidence="1 2">CGMCC 4.5598</strain>
    </source>
</reference>